<dbReference type="SUPFAM" id="SSF52172">
    <property type="entry name" value="CheY-like"/>
    <property type="match status" value="1"/>
</dbReference>
<feature type="domain" description="Response regulatory" evidence="2">
    <location>
        <begin position="1"/>
        <end position="39"/>
    </location>
</feature>
<proteinExistence type="predicted"/>
<dbReference type="InterPro" id="IPR001789">
    <property type="entry name" value="Sig_transdc_resp-reg_receiver"/>
</dbReference>
<name>A0A3P1CQZ7_9BACT</name>
<dbReference type="PROSITE" id="PS50110">
    <property type="entry name" value="RESPONSE_REGULATORY"/>
    <property type="match status" value="1"/>
</dbReference>
<sequence length="43" mass="4959">MTASVSEKTVSKFKAYGIYDYLSKPFRPGKLYDRLAKILTTNR</sequence>
<comment type="caution">
    <text evidence="3">The sequence shown here is derived from an EMBL/GenBank/DDBJ whole genome shotgun (WGS) entry which is preliminary data.</text>
</comment>
<comment type="caution">
    <text evidence="1">Lacks conserved residue(s) required for the propagation of feature annotation.</text>
</comment>
<dbReference type="Proteomes" id="UP000274271">
    <property type="component" value="Unassembled WGS sequence"/>
</dbReference>
<protein>
    <recommendedName>
        <fullName evidence="2">Response regulatory domain-containing protein</fullName>
    </recommendedName>
</protein>
<evidence type="ECO:0000256" key="1">
    <source>
        <dbReference type="PROSITE-ProRule" id="PRU00169"/>
    </source>
</evidence>
<dbReference type="Gene3D" id="3.40.50.2300">
    <property type="match status" value="1"/>
</dbReference>
<gene>
    <name evidence="3" type="ORF">EHT87_11285</name>
</gene>
<evidence type="ECO:0000313" key="4">
    <source>
        <dbReference type="Proteomes" id="UP000274271"/>
    </source>
</evidence>
<evidence type="ECO:0000313" key="3">
    <source>
        <dbReference type="EMBL" id="RRB15630.1"/>
    </source>
</evidence>
<evidence type="ECO:0000259" key="2">
    <source>
        <dbReference type="PROSITE" id="PS50110"/>
    </source>
</evidence>
<reference evidence="3 4" key="1">
    <citation type="submission" date="2018-11" db="EMBL/GenBank/DDBJ databases">
        <authorList>
            <person name="Zhou Z."/>
            <person name="Wang G."/>
        </authorList>
    </citation>
    <scope>NUCLEOTIDE SEQUENCE [LARGE SCALE GENOMIC DNA]</scope>
    <source>
        <strain evidence="3 4">KCTC42998</strain>
    </source>
</reference>
<organism evidence="3 4">
    <name type="scientific">Larkinella knui</name>
    <dbReference type="NCBI Taxonomy" id="2025310"/>
    <lineage>
        <taxon>Bacteria</taxon>
        <taxon>Pseudomonadati</taxon>
        <taxon>Bacteroidota</taxon>
        <taxon>Cytophagia</taxon>
        <taxon>Cytophagales</taxon>
        <taxon>Spirosomataceae</taxon>
        <taxon>Larkinella</taxon>
    </lineage>
</organism>
<keyword evidence="4" id="KW-1185">Reference proteome</keyword>
<dbReference type="AlphaFoldDB" id="A0A3P1CQZ7"/>
<dbReference type="InterPro" id="IPR011006">
    <property type="entry name" value="CheY-like_superfamily"/>
</dbReference>
<dbReference type="EMBL" id="RQJP01000002">
    <property type="protein sequence ID" value="RRB15630.1"/>
    <property type="molecule type" value="Genomic_DNA"/>
</dbReference>
<dbReference type="GO" id="GO:0000160">
    <property type="term" value="P:phosphorelay signal transduction system"/>
    <property type="evidence" value="ECO:0007669"/>
    <property type="project" value="InterPro"/>
</dbReference>
<accession>A0A3P1CQZ7</accession>